<name>A0A4V1KRX7_9FLAO</name>
<organism evidence="5 6">
    <name type="scientific">Leeuwenhoekiella polynyae</name>
    <dbReference type="NCBI Taxonomy" id="1550906"/>
    <lineage>
        <taxon>Bacteria</taxon>
        <taxon>Pseudomonadati</taxon>
        <taxon>Bacteroidota</taxon>
        <taxon>Flavobacteriia</taxon>
        <taxon>Flavobacteriales</taxon>
        <taxon>Flavobacteriaceae</taxon>
        <taxon>Leeuwenhoekiella</taxon>
    </lineage>
</organism>
<feature type="domain" description="Outer membrane protein beta-barrel" evidence="4">
    <location>
        <begin position="374"/>
        <end position="778"/>
    </location>
</feature>
<dbReference type="InterPro" id="IPR036942">
    <property type="entry name" value="Beta-barrel_TonB_sf"/>
</dbReference>
<dbReference type="GO" id="GO:0004180">
    <property type="term" value="F:carboxypeptidase activity"/>
    <property type="evidence" value="ECO:0007669"/>
    <property type="project" value="UniProtKB-KW"/>
</dbReference>
<keyword evidence="5" id="KW-0378">Hydrolase</keyword>
<keyword evidence="6" id="KW-1185">Reference proteome</keyword>
<keyword evidence="5" id="KW-0645">Protease</keyword>
<proteinExistence type="predicted"/>
<dbReference type="Gene3D" id="2.40.170.20">
    <property type="entry name" value="TonB-dependent receptor, beta-barrel domain"/>
    <property type="match status" value="1"/>
</dbReference>
<protein>
    <submittedName>
        <fullName evidence="5">Carboxypeptidase family protein</fullName>
    </submittedName>
</protein>
<gene>
    <name evidence="5" type="ORF">DSM02_450</name>
</gene>
<accession>A0A4V1KRX7</accession>
<dbReference type="SUPFAM" id="SSF56935">
    <property type="entry name" value="Porins"/>
    <property type="match status" value="1"/>
</dbReference>
<dbReference type="RefSeq" id="WP_128764110.1">
    <property type="nucleotide sequence ID" value="NZ_JBHUOO010000003.1"/>
</dbReference>
<dbReference type="SUPFAM" id="SSF49478">
    <property type="entry name" value="Cna protein B-type domain"/>
    <property type="match status" value="1"/>
</dbReference>
<dbReference type="EMBL" id="QOVK01000001">
    <property type="protein sequence ID" value="RXG26454.1"/>
    <property type="molecule type" value="Genomic_DNA"/>
</dbReference>
<evidence type="ECO:0000256" key="3">
    <source>
        <dbReference type="ARBA" id="ARBA00023237"/>
    </source>
</evidence>
<dbReference type="Pfam" id="PF14905">
    <property type="entry name" value="OMP_b-brl_3"/>
    <property type="match status" value="1"/>
</dbReference>
<comment type="subcellular location">
    <subcellularLocation>
        <location evidence="1">Cell outer membrane</location>
    </subcellularLocation>
</comment>
<keyword evidence="2" id="KW-0472">Membrane</keyword>
<reference evidence="5 6" key="1">
    <citation type="submission" date="2018-07" db="EMBL/GenBank/DDBJ databases">
        <title>Leeuwenhoekiella genomics.</title>
        <authorList>
            <person name="Tahon G."/>
            <person name="Willems A."/>
        </authorList>
    </citation>
    <scope>NUCLEOTIDE SEQUENCE [LARGE SCALE GENOMIC DNA]</scope>
    <source>
        <strain evidence="5 6">LMG 29608</strain>
    </source>
</reference>
<dbReference type="GO" id="GO:0009279">
    <property type="term" value="C:cell outer membrane"/>
    <property type="evidence" value="ECO:0007669"/>
    <property type="project" value="UniProtKB-SubCell"/>
</dbReference>
<keyword evidence="3" id="KW-0998">Cell outer membrane</keyword>
<sequence>MKYPILFSIFITPFALFAQSNDVESKVLDDKKKAIGYANVLLLKAADSSFVKGTISEENGSFIFNDIAQGSYIIKASFIGYTDVYSDIFEVQNTVEHPPLILAENPEFLDAVTVTAKRPVIQRKIDRYIYNVENTVVSSGTTFDILKRTPGVIVNQGQLLVKNSPAQVYINDRKVYLTSDELQQLLEGFAGVNVKSVEVITTPPAKYDAEGGAILNIVTSKNLSIGYKGSINASNTVGIKPKYNAGTSQYYKTDWLNAYASYNFNSRFDVKTDEGFVQFYNANGSEKATWVDLFRRDTRTISHSLNTILDFTLSKTELLSFSANVLHTPKANSDITGKTETYNPQGQLDSLYTTKSRLENQNDNLLLNLSYEKQLGENGASLSAIANYIDYTNDQTQTVATRYLSPQGNLLNANAFNTIPTQNSKIYTGQLDYTGNLGSWAFEAGGKFSGINSESRQEFFNTAGNVRDTDAILNDNFDYTEAIYASYFSFAKDWEKWSIKAGLRGEYTDANGNSRTLGIVNTQEYFELFPTIYLINTPSDNHSFGVEYSRRIDRPRFQSLNPYRYFLNENNFQEGNPNIQPAIANKVKLSYSYKNKLSFELYWDRIDNAMSVLPFQDNENLALRSVNTNLNYEQQFSFDVRYSEFVNNWMWMSVYASFFNMENEFAALESNGTNVKQDINGAYLQTLNYFILEEGLTATITNVLTSNLLVGSYQYDRPQYALNIDIQKTFMNGRLIVNLGSEDVFNTNNIPLTSRYLNQNNSFFAMPESQKIRVGLRYKFGNFKLNDNSRETSVEEETRLQTN</sequence>
<evidence type="ECO:0000313" key="6">
    <source>
        <dbReference type="Proteomes" id="UP000289859"/>
    </source>
</evidence>
<keyword evidence="5" id="KW-0121">Carboxypeptidase</keyword>
<evidence type="ECO:0000259" key="4">
    <source>
        <dbReference type="Pfam" id="PF14905"/>
    </source>
</evidence>
<evidence type="ECO:0000256" key="1">
    <source>
        <dbReference type="ARBA" id="ARBA00004442"/>
    </source>
</evidence>
<evidence type="ECO:0000256" key="2">
    <source>
        <dbReference type="ARBA" id="ARBA00023136"/>
    </source>
</evidence>
<evidence type="ECO:0000313" key="5">
    <source>
        <dbReference type="EMBL" id="RXG26454.1"/>
    </source>
</evidence>
<dbReference type="AlphaFoldDB" id="A0A4V1KRX7"/>
<dbReference type="OrthoDB" id="8764943at2"/>
<dbReference type="InterPro" id="IPR041700">
    <property type="entry name" value="OMP_b-brl_3"/>
</dbReference>
<comment type="caution">
    <text evidence="5">The sequence shown here is derived from an EMBL/GenBank/DDBJ whole genome shotgun (WGS) entry which is preliminary data.</text>
</comment>
<dbReference type="Proteomes" id="UP000289859">
    <property type="component" value="Unassembled WGS sequence"/>
</dbReference>